<accession>A0A1L3LRD9</accession>
<dbReference type="PANTHER" id="PTHR16305">
    <property type="entry name" value="TESTICULAR SOLUBLE ADENYLYL CYCLASE"/>
    <property type="match status" value="1"/>
</dbReference>
<dbReference type="InterPro" id="IPR016032">
    <property type="entry name" value="Sig_transdc_resp-reg_C-effctor"/>
</dbReference>
<keyword evidence="4" id="KW-1185">Reference proteome</keyword>
<dbReference type="Gene3D" id="3.40.50.300">
    <property type="entry name" value="P-loop containing nucleotide triphosphate hydrolases"/>
    <property type="match status" value="1"/>
</dbReference>
<dbReference type="CDD" id="cd06170">
    <property type="entry name" value="LuxR_C_like"/>
    <property type="match status" value="1"/>
</dbReference>
<dbReference type="EMBL" id="CP013107">
    <property type="protein sequence ID" value="APG92662.1"/>
    <property type="molecule type" value="Genomic_DNA"/>
</dbReference>
<dbReference type="OrthoDB" id="341967at2"/>
<evidence type="ECO:0000256" key="2">
    <source>
        <dbReference type="ARBA" id="ARBA00022840"/>
    </source>
</evidence>
<name>A0A1L3LRD9_9HYPH</name>
<evidence type="ECO:0000256" key="1">
    <source>
        <dbReference type="ARBA" id="ARBA00022741"/>
    </source>
</evidence>
<dbReference type="InterPro" id="IPR041664">
    <property type="entry name" value="AAA_16"/>
</dbReference>
<organism evidence="3 4">
    <name type="scientific">Sinorhizobium americanum</name>
    <dbReference type="NCBI Taxonomy" id="194963"/>
    <lineage>
        <taxon>Bacteria</taxon>
        <taxon>Pseudomonadati</taxon>
        <taxon>Pseudomonadota</taxon>
        <taxon>Alphaproteobacteria</taxon>
        <taxon>Hyphomicrobiales</taxon>
        <taxon>Rhizobiaceae</taxon>
        <taxon>Sinorhizobium/Ensifer group</taxon>
        <taxon>Sinorhizobium</taxon>
    </lineage>
</organism>
<keyword evidence="2" id="KW-0067">ATP-binding</keyword>
<dbReference type="SUPFAM" id="SSF52540">
    <property type="entry name" value="P-loop containing nucleoside triphosphate hydrolases"/>
    <property type="match status" value="1"/>
</dbReference>
<dbReference type="Pfam" id="PF13191">
    <property type="entry name" value="AAA_16"/>
    <property type="match status" value="1"/>
</dbReference>
<dbReference type="Gene3D" id="1.25.40.10">
    <property type="entry name" value="Tetratricopeptide repeat domain"/>
    <property type="match status" value="1"/>
</dbReference>
<dbReference type="Pfam" id="PF00196">
    <property type="entry name" value="GerE"/>
    <property type="match status" value="1"/>
</dbReference>
<dbReference type="GO" id="GO:0005524">
    <property type="term" value="F:ATP binding"/>
    <property type="evidence" value="ECO:0007669"/>
    <property type="project" value="UniProtKB-KW"/>
</dbReference>
<evidence type="ECO:0000313" key="4">
    <source>
        <dbReference type="Proteomes" id="UP000182306"/>
    </source>
</evidence>
<dbReference type="STRING" id="194963.SAMCFNEI73_Ch3408"/>
<dbReference type="Gene3D" id="1.10.10.10">
    <property type="entry name" value="Winged helix-like DNA-binding domain superfamily/Winged helix DNA-binding domain"/>
    <property type="match status" value="1"/>
</dbReference>
<evidence type="ECO:0000313" key="3">
    <source>
        <dbReference type="EMBL" id="APG92662.1"/>
    </source>
</evidence>
<gene>
    <name evidence="3" type="ORF">SAMCFNEI73_Ch3408</name>
</gene>
<dbReference type="PROSITE" id="PS50043">
    <property type="entry name" value="HTH_LUXR_2"/>
    <property type="match status" value="1"/>
</dbReference>
<dbReference type="InterPro" id="IPR011990">
    <property type="entry name" value="TPR-like_helical_dom_sf"/>
</dbReference>
<dbReference type="GO" id="GO:0005737">
    <property type="term" value="C:cytoplasm"/>
    <property type="evidence" value="ECO:0007669"/>
    <property type="project" value="TreeGrafter"/>
</dbReference>
<dbReference type="Proteomes" id="UP000182306">
    <property type="component" value="Chromosome"/>
</dbReference>
<dbReference type="KEGG" id="same:SAMCFNEI73_Ch3408"/>
<dbReference type="SUPFAM" id="SSF46894">
    <property type="entry name" value="C-terminal effector domain of the bipartite response regulators"/>
    <property type="match status" value="1"/>
</dbReference>
<sequence length="892" mass="97229">MLLDREGPLEALLAAIRSAAVGRGSTVLLEGEAGIGKSSLLREFAEQVDKDCRVLWGWCEALFTPCPLGPLQDMGQSFDPRVAALLDQAAPPERLFPALLNVLQHASSAIILIFEDVHWADNATLDLVRYLGRRISLLPTVLVLSLRSDEIGADHPLTHVLGDLPSASVTRIVLEPLSPAAVAILAEQAGRCAADLYRITEGNPFFVTELLASGATEPGRVPDSIRDAVWARLSRLTAGEREVLEVISIVPGSVEPSLTRALLGVEAEALVDQCVARGLLRRDNQGDVTFRHELARQATLDRLAPTLQRSLHAKVETALSQVLTTQASTLLSRRVHHAAGADDGARVLELAPQAAAHAARLGAHREAASHLAMALRYVARAAPELTARLYEDWAYEAGLTLLVYEPVIEAHHRAIAIWRELGRIDRIGPNLCRLSRLHWRRGEGQPAEDYAEQAVREMEKLPPGSELAMAYSTRSQLHMLHYRFDEAIDWGLRAIALADRLGEIETRVHALNNVGTALLFAARPGGRERLEESLALALEHEFHDHAARAYTNFAECAVVSKDFVLAERLLAEGIAFASRHDLDSAAQYLLGRQAQLRMEQGRFREAGTIAQGVMNLVRLPMVMHLPALTVLGTVRVRLGEPGGLALLQQALHEGLATGEPQRIVPVRLALAEAAWLAEDHSAGHEQLTAVAAMDLDNFRSWDFGELAVWWQRCGMATPLPESKVQIPLPRSAELRGDPLAAAAEWDRLGLPYEAALALMQVRGGGTGPALARAVTMFESLGARPAAALARKQAQRLGIAGQLPKSRRGPYGTARRHPLGLTRHEQQVLALIAVGMSNKEAAQRLSRSPRTIEHQVSAVLGKFNAANRMEVLLRLRGEPWLLSTADALQTVEN</sequence>
<dbReference type="GO" id="GO:0006355">
    <property type="term" value="P:regulation of DNA-templated transcription"/>
    <property type="evidence" value="ECO:0007669"/>
    <property type="project" value="InterPro"/>
</dbReference>
<protein>
    <submittedName>
        <fullName evidence="3">LuxR family transcriptional regulator</fullName>
    </submittedName>
</protein>
<proteinExistence type="predicted"/>
<dbReference type="InterPro" id="IPR027417">
    <property type="entry name" value="P-loop_NTPase"/>
</dbReference>
<dbReference type="InterPro" id="IPR036388">
    <property type="entry name" value="WH-like_DNA-bd_sf"/>
</dbReference>
<dbReference type="AlphaFoldDB" id="A0A1L3LRD9"/>
<reference evidence="3 4" key="1">
    <citation type="submission" date="2015-10" db="EMBL/GenBank/DDBJ databases">
        <title>Genomic differences between typical nodule nitrogen-fixing rhizobial strains and those coming from bean seeds.</title>
        <authorList>
            <person name="Peralta H."/>
            <person name="Aguilar-Vera A."/>
            <person name="Diaz R."/>
            <person name="Mora Y."/>
            <person name="Martinez-Batallar G."/>
            <person name="Salazar E."/>
            <person name="Vargas-Lagunas C."/>
            <person name="Encarnacion S."/>
            <person name="Girard L."/>
            <person name="Mora J."/>
        </authorList>
    </citation>
    <scope>NUCLEOTIDE SEQUENCE [LARGE SCALE GENOMIC DNA]</scope>
    <source>
        <strain evidence="3 4">CFNEI 73</strain>
    </source>
</reference>
<dbReference type="SMART" id="SM00421">
    <property type="entry name" value="HTH_LUXR"/>
    <property type="match status" value="1"/>
</dbReference>
<dbReference type="SUPFAM" id="SSF48452">
    <property type="entry name" value="TPR-like"/>
    <property type="match status" value="1"/>
</dbReference>
<dbReference type="GO" id="GO:0003677">
    <property type="term" value="F:DNA binding"/>
    <property type="evidence" value="ECO:0007669"/>
    <property type="project" value="InterPro"/>
</dbReference>
<keyword evidence="1" id="KW-0547">Nucleotide-binding</keyword>
<dbReference type="PANTHER" id="PTHR16305:SF35">
    <property type="entry name" value="TRANSCRIPTIONAL ACTIVATOR DOMAIN"/>
    <property type="match status" value="1"/>
</dbReference>
<dbReference type="InterPro" id="IPR000792">
    <property type="entry name" value="Tscrpt_reg_LuxR_C"/>
</dbReference>
<dbReference type="PRINTS" id="PR00038">
    <property type="entry name" value="HTHLUXR"/>
</dbReference>
<dbReference type="GO" id="GO:0004016">
    <property type="term" value="F:adenylate cyclase activity"/>
    <property type="evidence" value="ECO:0007669"/>
    <property type="project" value="TreeGrafter"/>
</dbReference>